<comment type="subcellular location">
    <subcellularLocation>
        <location evidence="2">Cytoplasm</location>
    </subcellularLocation>
    <subcellularLocation>
        <location evidence="2">Nucleus</location>
    </subcellularLocation>
</comment>
<dbReference type="Pfam" id="PF10584">
    <property type="entry name" value="Proteasome_A_N"/>
    <property type="match status" value="1"/>
</dbReference>
<comment type="similarity">
    <text evidence="2">Belongs to the peptidase T1A family.</text>
</comment>
<dbReference type="GO" id="GO:0005737">
    <property type="term" value="C:cytoplasm"/>
    <property type="evidence" value="ECO:0007669"/>
    <property type="project" value="UniProtKB-SubCell"/>
</dbReference>
<dbReference type="AlphaFoldDB" id="A0A9W7E6R9"/>
<gene>
    <name evidence="4" type="ORF">TrLO_g13702</name>
</gene>
<accession>A0A9W7E6R9</accession>
<dbReference type="Pfam" id="PF00227">
    <property type="entry name" value="Proteasome"/>
    <property type="match status" value="1"/>
</dbReference>
<dbReference type="EMBL" id="BRXW01000590">
    <property type="protein sequence ID" value="GMH68087.1"/>
    <property type="molecule type" value="Genomic_DNA"/>
</dbReference>
<keyword evidence="5" id="KW-1185">Reference proteome</keyword>
<keyword evidence="2" id="KW-0963">Cytoplasm</keyword>
<evidence type="ECO:0000256" key="2">
    <source>
        <dbReference type="RuleBase" id="RU000551"/>
    </source>
</evidence>
<dbReference type="SUPFAM" id="SSF56235">
    <property type="entry name" value="N-terminal nucleophile aminohydrolases (Ntn hydrolases)"/>
    <property type="match status" value="1"/>
</dbReference>
<dbReference type="GO" id="GO:0006511">
    <property type="term" value="P:ubiquitin-dependent protein catabolic process"/>
    <property type="evidence" value="ECO:0007669"/>
    <property type="project" value="InterPro"/>
</dbReference>
<dbReference type="InterPro" id="IPR001353">
    <property type="entry name" value="Proteasome_sua/b"/>
</dbReference>
<keyword evidence="2" id="KW-0539">Nucleus</keyword>
<proteinExistence type="inferred from homology"/>
<dbReference type="Gene3D" id="3.60.20.10">
    <property type="entry name" value="Glutamine Phosphoribosylpyrophosphate, subunit 1, domain 1"/>
    <property type="match status" value="1"/>
</dbReference>
<comment type="subunit">
    <text evidence="2">The 26S proteasome consists of a 20S proteasome core and two 19S regulatory subunits.</text>
</comment>
<protein>
    <recommendedName>
        <fullName evidence="2">Proteasome subunit alpha type</fullName>
    </recommendedName>
</protein>
<evidence type="ECO:0000313" key="5">
    <source>
        <dbReference type="Proteomes" id="UP001165122"/>
    </source>
</evidence>
<comment type="caution">
    <text evidence="4">The sequence shown here is derived from an EMBL/GenBank/DDBJ whole genome shotgun (WGS) entry which is preliminary data.</text>
</comment>
<name>A0A9W7E6R9_9STRA</name>
<evidence type="ECO:0000313" key="4">
    <source>
        <dbReference type="EMBL" id="GMH68087.1"/>
    </source>
</evidence>
<dbReference type="InterPro" id="IPR029055">
    <property type="entry name" value="Ntn_hydrolases_N"/>
</dbReference>
<evidence type="ECO:0000256" key="1">
    <source>
        <dbReference type="ARBA" id="ARBA00022942"/>
    </source>
</evidence>
<dbReference type="Proteomes" id="UP001165122">
    <property type="component" value="Unassembled WGS sequence"/>
</dbReference>
<reference evidence="5" key="1">
    <citation type="journal article" date="2023" name="Commun. Biol.">
        <title>Genome analysis of Parmales, the sister group of diatoms, reveals the evolutionary specialization of diatoms from phago-mixotrophs to photoautotrophs.</title>
        <authorList>
            <person name="Ban H."/>
            <person name="Sato S."/>
            <person name="Yoshikawa S."/>
            <person name="Yamada K."/>
            <person name="Nakamura Y."/>
            <person name="Ichinomiya M."/>
            <person name="Sato N."/>
            <person name="Blanc-Mathieu R."/>
            <person name="Endo H."/>
            <person name="Kuwata A."/>
            <person name="Ogata H."/>
        </authorList>
    </citation>
    <scope>NUCLEOTIDE SEQUENCE [LARGE SCALE GENOMIC DNA]</scope>
    <source>
        <strain evidence="5">NIES 3700</strain>
    </source>
</reference>
<evidence type="ECO:0000259" key="3">
    <source>
        <dbReference type="PROSITE" id="PS00388"/>
    </source>
</evidence>
<keyword evidence="1 2" id="KW-0647">Proteasome</keyword>
<dbReference type="GO" id="GO:0019773">
    <property type="term" value="C:proteasome core complex, alpha-subunit complex"/>
    <property type="evidence" value="ECO:0007669"/>
    <property type="project" value="InterPro"/>
</dbReference>
<organism evidence="4 5">
    <name type="scientific">Triparma laevis f. longispina</name>
    <dbReference type="NCBI Taxonomy" id="1714387"/>
    <lineage>
        <taxon>Eukaryota</taxon>
        <taxon>Sar</taxon>
        <taxon>Stramenopiles</taxon>
        <taxon>Ochrophyta</taxon>
        <taxon>Bolidophyceae</taxon>
        <taxon>Parmales</taxon>
        <taxon>Triparmaceae</taxon>
        <taxon>Triparma</taxon>
    </lineage>
</organism>
<dbReference type="InterPro" id="IPR050115">
    <property type="entry name" value="Proteasome_alpha"/>
</dbReference>
<feature type="domain" description="Proteasome alpha-type subunits" evidence="3">
    <location>
        <begin position="7"/>
        <end position="29"/>
    </location>
</feature>
<dbReference type="SMART" id="SM00948">
    <property type="entry name" value="Proteasome_A_N"/>
    <property type="match status" value="1"/>
</dbReference>
<dbReference type="PANTHER" id="PTHR11599">
    <property type="entry name" value="PROTEASOME SUBUNIT ALPHA/BETA"/>
    <property type="match status" value="1"/>
</dbReference>
<sequence>MSRDSNYDHHISIFSPNGRLYQIEYAFKASQSSGLTSVACRGLNSVAICTQKKVPERLVDPESVSNVFTIVPSIGCLMTGIGPDCKVSKRERSESVASAEEKIMCEHDVRAYDHIFKTESNFMIKTSPIGRP</sequence>
<dbReference type="GO" id="GO:0005634">
    <property type="term" value="C:nucleus"/>
    <property type="evidence" value="ECO:0007669"/>
    <property type="project" value="UniProtKB-SubCell"/>
</dbReference>
<dbReference type="PROSITE" id="PS00388">
    <property type="entry name" value="PROTEASOME_ALPHA_1"/>
    <property type="match status" value="1"/>
</dbReference>
<dbReference type="OrthoDB" id="5835702at2759"/>
<dbReference type="InterPro" id="IPR000426">
    <property type="entry name" value="Proteasome_asu_N"/>
</dbReference>